<keyword evidence="2" id="KW-0963">Cytoplasm</keyword>
<evidence type="ECO:0000313" key="4">
    <source>
        <dbReference type="Proteomes" id="UP000443582"/>
    </source>
</evidence>
<dbReference type="Gene3D" id="3.30.460.10">
    <property type="entry name" value="Beta Polymerase, domain 2"/>
    <property type="match status" value="1"/>
</dbReference>
<dbReference type="EMBL" id="QDKL01000001">
    <property type="protein sequence ID" value="RZF22688.1"/>
    <property type="molecule type" value="Genomic_DNA"/>
</dbReference>
<evidence type="ECO:0000313" key="3">
    <source>
        <dbReference type="EMBL" id="RZF22688.1"/>
    </source>
</evidence>
<sequence length="153" mass="17173">MSQNEFINKNVDEIADNKELEFPLNIAMASAWILGNFKGINLKVLDMRKTTSLADYFVLASATNSAMANAMSDEIGKQMKRKGQTIVSKEGLHQSTDWILIDAGDIIVHIFDESSREAYDIDNLWSVPSVDIPNEYYYSDEAESTSGDEKGYF</sequence>
<gene>
    <name evidence="2 3" type="primary">rsfS</name>
    <name evidence="3" type="ORF">DAY19_02640</name>
</gene>
<dbReference type="PANTHER" id="PTHR21043:SF0">
    <property type="entry name" value="MITOCHONDRIAL ASSEMBLY OF RIBOSOMAL LARGE SUBUNIT PROTEIN 1"/>
    <property type="match status" value="1"/>
</dbReference>
<dbReference type="SUPFAM" id="SSF81301">
    <property type="entry name" value="Nucleotidyltransferase"/>
    <property type="match status" value="1"/>
</dbReference>
<keyword evidence="2" id="KW-0678">Repressor</keyword>
<evidence type="ECO:0000256" key="2">
    <source>
        <dbReference type="HAMAP-Rule" id="MF_01477"/>
    </source>
</evidence>
<keyword evidence="4" id="KW-1185">Reference proteome</keyword>
<dbReference type="HAMAP" id="MF_01477">
    <property type="entry name" value="Iojap_RsfS"/>
    <property type="match status" value="1"/>
</dbReference>
<comment type="caution">
    <text evidence="3">The sequence shown here is derived from an EMBL/GenBank/DDBJ whole genome shotgun (WGS) entry which is preliminary data.</text>
</comment>
<dbReference type="NCBIfam" id="TIGR00090">
    <property type="entry name" value="rsfS_iojap_ybeB"/>
    <property type="match status" value="1"/>
</dbReference>
<name>A0ABY0IIB2_9BACT</name>
<organism evidence="3 4">
    <name type="scientific">Halobacteriovorax vibrionivorans</name>
    <dbReference type="NCBI Taxonomy" id="2152716"/>
    <lineage>
        <taxon>Bacteria</taxon>
        <taxon>Pseudomonadati</taxon>
        <taxon>Bdellovibrionota</taxon>
        <taxon>Bacteriovoracia</taxon>
        <taxon>Bacteriovoracales</taxon>
        <taxon>Halobacteriovoraceae</taxon>
        <taxon>Halobacteriovorax</taxon>
    </lineage>
</organism>
<comment type="function">
    <text evidence="2">Functions as a ribosomal silencing factor. Interacts with ribosomal protein uL14 (rplN), blocking formation of intersubunit bridge B8. Prevents association of the 30S and 50S ribosomal subunits and the formation of functional ribosomes, thus repressing translation.</text>
</comment>
<dbReference type="PANTHER" id="PTHR21043">
    <property type="entry name" value="IOJAP SUPERFAMILY ORTHOLOG"/>
    <property type="match status" value="1"/>
</dbReference>
<accession>A0ABY0IIB2</accession>
<proteinExistence type="inferred from homology"/>
<evidence type="ECO:0000256" key="1">
    <source>
        <dbReference type="ARBA" id="ARBA00010574"/>
    </source>
</evidence>
<dbReference type="InterPro" id="IPR043519">
    <property type="entry name" value="NT_sf"/>
</dbReference>
<dbReference type="Pfam" id="PF02410">
    <property type="entry name" value="RsfS"/>
    <property type="match status" value="1"/>
</dbReference>
<comment type="subunit">
    <text evidence="2">Interacts with ribosomal protein uL14 (rplN).</text>
</comment>
<dbReference type="InterPro" id="IPR004394">
    <property type="entry name" value="Iojap/RsfS/C7orf30"/>
</dbReference>
<comment type="similarity">
    <text evidence="1 2">Belongs to the Iojap/RsfS family.</text>
</comment>
<protein>
    <recommendedName>
        <fullName evidence="2">Ribosomal silencing factor RsfS</fullName>
    </recommendedName>
</protein>
<dbReference type="Proteomes" id="UP000443582">
    <property type="component" value="Unassembled WGS sequence"/>
</dbReference>
<keyword evidence="2" id="KW-0810">Translation regulation</keyword>
<comment type="subcellular location">
    <subcellularLocation>
        <location evidence="2">Cytoplasm</location>
    </subcellularLocation>
</comment>
<reference evidence="4" key="1">
    <citation type="journal article" date="2019" name="Int. J. Syst. Evol. Microbiol.">
        <title>Halobacteriovorax valvorus sp. nov., a novel prokaryotic predator isolated from coastal seawater of China.</title>
        <authorList>
            <person name="Chen M.-X."/>
        </authorList>
    </citation>
    <scope>NUCLEOTIDE SEQUENCE [LARGE SCALE GENOMIC DNA]</scope>
    <source>
        <strain evidence="4">BL9</strain>
    </source>
</reference>
<dbReference type="RefSeq" id="WP_114705632.1">
    <property type="nucleotide sequence ID" value="NZ_QDKL01000001.1"/>
</dbReference>